<dbReference type="GO" id="GO:0016740">
    <property type="term" value="F:transferase activity"/>
    <property type="evidence" value="ECO:0007669"/>
    <property type="project" value="UniProtKB-KW"/>
</dbReference>
<dbReference type="OrthoDB" id="5291101at2"/>
<sequence length="468" mass="52825">MPRYSIVITTVDRPQILSAALSSFLAFERDDIEILVSDNYSDERTAKVIAGFDDPRLRKFRTDHRMPMPNHWEWIWEQTKGEYVIYVGDDSTLSREALLAADEAIEKHDADIVSWRCCHYYHPDWDVQFKHLPNRGNILGIDRGFTNALYRVDRDKVIEHFTDNLRLAGCFPSVINFLLRRELGEEVRKRTGRLHWAPCPDISASYFSLGTSRPGKYIFWDGLGGIGGRSGQSNIASLLSRGKKSKRLREWLDEFDENNPRFPHHPCPLESISNLLAAPITQAAALLPEWGPQHTYSQKILALRSIDDTYYDRTVPWDDDPTYQQQLADVIASLDEEDRAEVQAYFDTAKAAAAAEDASGKVDFNPTPPVQGRGVIKFALDASMSERLDALKTFKNSGHNPIDKIWEYGGTTYVDQRMFGGETLAQAPASLTQLATTLSDAEPGFAKQYKDFGMLVEELGVPAALTQD</sequence>
<dbReference type="Pfam" id="PF00535">
    <property type="entry name" value="Glycos_transf_2"/>
    <property type="match status" value="1"/>
</dbReference>
<keyword evidence="3" id="KW-1185">Reference proteome</keyword>
<dbReference type="SUPFAM" id="SSF53448">
    <property type="entry name" value="Nucleotide-diphospho-sugar transferases"/>
    <property type="match status" value="1"/>
</dbReference>
<name>X5MEN2_9HYPH</name>
<keyword evidence="2" id="KW-0808">Transferase</keyword>
<proteinExistence type="predicted"/>
<dbReference type="InterPro" id="IPR001173">
    <property type="entry name" value="Glyco_trans_2-like"/>
</dbReference>
<dbReference type="HOGENOM" id="CLU_583545_0_0_5"/>
<dbReference type="AlphaFoldDB" id="X5MEN2"/>
<dbReference type="STRING" id="1458461.BN1012_Phect1115"/>
<accession>X5MEN2</accession>
<evidence type="ECO:0000259" key="1">
    <source>
        <dbReference type="Pfam" id="PF00535"/>
    </source>
</evidence>
<feature type="domain" description="Glycosyltransferase 2-like" evidence="1">
    <location>
        <begin position="5"/>
        <end position="126"/>
    </location>
</feature>
<dbReference type="RefSeq" id="WP_043950014.1">
    <property type="nucleotide sequence ID" value="NZ_HG966617.1"/>
</dbReference>
<dbReference type="Proteomes" id="UP000032160">
    <property type="component" value="Chromosome I"/>
</dbReference>
<evidence type="ECO:0000313" key="3">
    <source>
        <dbReference type="Proteomes" id="UP000032160"/>
    </source>
</evidence>
<dbReference type="InterPro" id="IPR029044">
    <property type="entry name" value="Nucleotide-diphossugar_trans"/>
</dbReference>
<protein>
    <submittedName>
        <fullName evidence="2">Glycosyl transferase, family 2</fullName>
    </submittedName>
</protein>
<dbReference type="Gene3D" id="3.90.550.10">
    <property type="entry name" value="Spore Coat Polysaccharide Biosynthesis Protein SpsA, Chain A"/>
    <property type="match status" value="1"/>
</dbReference>
<dbReference type="CDD" id="cd00761">
    <property type="entry name" value="Glyco_tranf_GTA_type"/>
    <property type="match status" value="1"/>
</dbReference>
<gene>
    <name evidence="2" type="ORF">BN1012_Phect1115</name>
</gene>
<evidence type="ECO:0000313" key="2">
    <source>
        <dbReference type="EMBL" id="CDO59329.1"/>
    </source>
</evidence>
<organism evidence="2 3">
    <name type="scientific">Candidatus Phaeomarinibacter ectocarpi</name>
    <dbReference type="NCBI Taxonomy" id="1458461"/>
    <lineage>
        <taxon>Bacteria</taxon>
        <taxon>Pseudomonadati</taxon>
        <taxon>Pseudomonadota</taxon>
        <taxon>Alphaproteobacteria</taxon>
        <taxon>Hyphomicrobiales</taxon>
        <taxon>Parvibaculaceae</taxon>
        <taxon>Candidatus Phaeomarinibacter</taxon>
    </lineage>
</organism>
<reference evidence="2 3" key="1">
    <citation type="journal article" date="2014" name="Front. Genet.">
        <title>Genome and metabolic network of "Candidatus Phaeomarinobacter ectocarpi" Ec32, a new candidate genus of Alphaproteobacteria frequently associated with brown algae.</title>
        <authorList>
            <person name="Dittami S.M."/>
            <person name="Barbeyron T."/>
            <person name="Boyen C."/>
            <person name="Cambefort J."/>
            <person name="Collet G."/>
            <person name="Delage L."/>
            <person name="Gobet A."/>
            <person name="Groisillier A."/>
            <person name="Leblanc C."/>
            <person name="Michel G."/>
            <person name="Scornet D."/>
            <person name="Siegel A."/>
            <person name="Tapia J.E."/>
            <person name="Tonon T."/>
        </authorList>
    </citation>
    <scope>NUCLEOTIDE SEQUENCE [LARGE SCALE GENOMIC DNA]</scope>
    <source>
        <strain evidence="2 3">Ec32</strain>
    </source>
</reference>
<dbReference type="KEGG" id="pect:BN1012_Phect1115"/>
<dbReference type="EMBL" id="HG966617">
    <property type="protein sequence ID" value="CDO59329.1"/>
    <property type="molecule type" value="Genomic_DNA"/>
</dbReference>